<reference evidence="15 16" key="1">
    <citation type="submission" date="2018-11" db="EMBL/GenBank/DDBJ databases">
        <authorList>
            <person name="Ye M.-Q."/>
            <person name="Du Z.-J."/>
        </authorList>
    </citation>
    <scope>NUCLEOTIDE SEQUENCE [LARGE SCALE GENOMIC DNA]</scope>
    <source>
        <strain evidence="15 16">U0105</strain>
    </source>
</reference>
<dbReference type="RefSeq" id="WP_124029332.1">
    <property type="nucleotide sequence ID" value="NZ_JBHRSN010000012.1"/>
</dbReference>
<comment type="cofactor">
    <cofactor evidence="12">
        <name>Zn(2+)</name>
        <dbReference type="ChEBI" id="CHEBI:29105"/>
    </cofactor>
    <text evidence="12">Binds 2 zinc ions per subunit.</text>
</comment>
<dbReference type="PROSITE" id="PS51194">
    <property type="entry name" value="HELICASE_CTER"/>
    <property type="match status" value="1"/>
</dbReference>
<keyword evidence="9 12" id="KW-0238">DNA-binding</keyword>
<dbReference type="OrthoDB" id="9759544at2"/>
<evidence type="ECO:0000313" key="16">
    <source>
        <dbReference type="Proteomes" id="UP000275281"/>
    </source>
</evidence>
<dbReference type="HAMAP" id="MF_00983">
    <property type="entry name" value="PriA"/>
    <property type="match status" value="1"/>
</dbReference>
<dbReference type="PANTHER" id="PTHR30580">
    <property type="entry name" value="PRIMOSOMAL PROTEIN N"/>
    <property type="match status" value="1"/>
</dbReference>
<dbReference type="InterPro" id="IPR001650">
    <property type="entry name" value="Helicase_C-like"/>
</dbReference>
<dbReference type="FunFam" id="3.40.1440.60:FF:000001">
    <property type="entry name" value="Primosomal protein N"/>
    <property type="match status" value="1"/>
</dbReference>
<feature type="binding site" evidence="12">
    <location>
        <position position="450"/>
    </location>
    <ligand>
        <name>Zn(2+)</name>
        <dbReference type="ChEBI" id="CHEBI:29105"/>
        <label>2</label>
    </ligand>
</feature>
<dbReference type="PANTHER" id="PTHR30580:SF0">
    <property type="entry name" value="PRIMOSOMAL PROTEIN N"/>
    <property type="match status" value="1"/>
</dbReference>
<comment type="catalytic activity">
    <reaction evidence="11 12">
        <text>ATP + H2O = ADP + phosphate + H(+)</text>
        <dbReference type="Rhea" id="RHEA:13065"/>
        <dbReference type="ChEBI" id="CHEBI:15377"/>
        <dbReference type="ChEBI" id="CHEBI:15378"/>
        <dbReference type="ChEBI" id="CHEBI:30616"/>
        <dbReference type="ChEBI" id="CHEBI:43474"/>
        <dbReference type="ChEBI" id="CHEBI:456216"/>
        <dbReference type="EC" id="5.6.2.4"/>
    </reaction>
</comment>
<evidence type="ECO:0000256" key="2">
    <source>
        <dbReference type="ARBA" id="ARBA00022705"/>
    </source>
</evidence>
<evidence type="ECO:0000259" key="13">
    <source>
        <dbReference type="PROSITE" id="PS51192"/>
    </source>
</evidence>
<evidence type="ECO:0000256" key="12">
    <source>
        <dbReference type="HAMAP-Rule" id="MF_00983"/>
    </source>
</evidence>
<keyword evidence="7 12" id="KW-0862">Zinc</keyword>
<dbReference type="FunFam" id="3.40.50.300:FF:000489">
    <property type="entry name" value="Primosome assembly protein PriA"/>
    <property type="match status" value="1"/>
</dbReference>
<keyword evidence="2 12" id="KW-0235">DNA replication</keyword>
<keyword evidence="4 12" id="KW-0547">Nucleotide-binding</keyword>
<dbReference type="InterPro" id="IPR005259">
    <property type="entry name" value="PriA"/>
</dbReference>
<dbReference type="NCBIfam" id="TIGR00595">
    <property type="entry name" value="priA"/>
    <property type="match status" value="1"/>
</dbReference>
<evidence type="ECO:0000256" key="3">
    <source>
        <dbReference type="ARBA" id="ARBA00022723"/>
    </source>
</evidence>
<evidence type="ECO:0000256" key="10">
    <source>
        <dbReference type="ARBA" id="ARBA00023235"/>
    </source>
</evidence>
<evidence type="ECO:0000256" key="11">
    <source>
        <dbReference type="ARBA" id="ARBA00048988"/>
    </source>
</evidence>
<evidence type="ECO:0000256" key="1">
    <source>
        <dbReference type="ARBA" id="ARBA00022515"/>
    </source>
</evidence>
<dbReference type="GO" id="GO:0043138">
    <property type="term" value="F:3'-5' DNA helicase activity"/>
    <property type="evidence" value="ECO:0007669"/>
    <property type="project" value="UniProtKB-EC"/>
</dbReference>
<dbReference type="CDD" id="cd18804">
    <property type="entry name" value="SF2_C_priA"/>
    <property type="match status" value="1"/>
</dbReference>
<evidence type="ECO:0000256" key="8">
    <source>
        <dbReference type="ARBA" id="ARBA00022840"/>
    </source>
</evidence>
<keyword evidence="6 12" id="KW-0347">Helicase</keyword>
<keyword evidence="8 12" id="KW-0067">ATP-binding</keyword>
<evidence type="ECO:0000256" key="5">
    <source>
        <dbReference type="ARBA" id="ARBA00022801"/>
    </source>
</evidence>
<dbReference type="NCBIfam" id="NF004065">
    <property type="entry name" value="PRK05580.1-1"/>
    <property type="match status" value="1"/>
</dbReference>
<feature type="domain" description="Helicase C-terminal" evidence="14">
    <location>
        <begin position="476"/>
        <end position="651"/>
    </location>
</feature>
<comment type="function">
    <text evidence="12">Initiates the restart of stalled replication forks, which reloads the replicative helicase on sites other than the origin of replication. Recognizes and binds to abandoned replication forks and remodels them to uncover a helicase loading site. Promotes assembly of the primosome at these replication forks.</text>
</comment>
<evidence type="ECO:0000256" key="4">
    <source>
        <dbReference type="ARBA" id="ARBA00022741"/>
    </source>
</evidence>
<dbReference type="CDD" id="cd17929">
    <property type="entry name" value="DEXHc_priA"/>
    <property type="match status" value="1"/>
</dbReference>
<accession>A0A3N5XWM9</accession>
<dbReference type="PROSITE" id="PS51192">
    <property type="entry name" value="HELICASE_ATP_BIND_1"/>
    <property type="match status" value="1"/>
</dbReference>
<dbReference type="InterPro" id="IPR041236">
    <property type="entry name" value="PriA_C"/>
</dbReference>
<comment type="subunit">
    <text evidence="12">Component of the replication restart primosome.</text>
</comment>
<name>A0A3N5XWM9_9ALTE</name>
<dbReference type="GO" id="GO:0005524">
    <property type="term" value="F:ATP binding"/>
    <property type="evidence" value="ECO:0007669"/>
    <property type="project" value="UniProtKB-UniRule"/>
</dbReference>
<dbReference type="Pfam" id="PF00270">
    <property type="entry name" value="DEAD"/>
    <property type="match status" value="1"/>
</dbReference>
<keyword evidence="1 12" id="KW-0639">Primosome</keyword>
<dbReference type="GO" id="GO:0006310">
    <property type="term" value="P:DNA recombination"/>
    <property type="evidence" value="ECO:0007669"/>
    <property type="project" value="InterPro"/>
</dbReference>
<dbReference type="InterPro" id="IPR011545">
    <property type="entry name" value="DEAD/DEAH_box_helicase_dom"/>
</dbReference>
<dbReference type="AlphaFoldDB" id="A0A3N5XWM9"/>
<dbReference type="NCBIfam" id="NF004067">
    <property type="entry name" value="PRK05580.1-4"/>
    <property type="match status" value="1"/>
</dbReference>
<dbReference type="Pfam" id="PF18319">
    <property type="entry name" value="Zn_ribbon_PriA"/>
    <property type="match status" value="1"/>
</dbReference>
<dbReference type="SUPFAM" id="SSF52540">
    <property type="entry name" value="P-loop containing nucleoside triphosphate hydrolases"/>
    <property type="match status" value="2"/>
</dbReference>
<dbReference type="Gene3D" id="3.40.50.300">
    <property type="entry name" value="P-loop containing nucleotide triphosphate hydrolases"/>
    <property type="match status" value="2"/>
</dbReference>
<keyword evidence="5 12" id="KW-0378">Hydrolase</keyword>
<feature type="binding site" evidence="12">
    <location>
        <position position="484"/>
    </location>
    <ligand>
        <name>Zn(2+)</name>
        <dbReference type="ChEBI" id="CHEBI:29105"/>
        <label>1</label>
    </ligand>
</feature>
<dbReference type="Proteomes" id="UP000275281">
    <property type="component" value="Unassembled WGS sequence"/>
</dbReference>
<keyword evidence="3 12" id="KW-0479">Metal-binding</keyword>
<comment type="caution">
    <text evidence="15">The sequence shown here is derived from an EMBL/GenBank/DDBJ whole genome shotgun (WGS) entry which is preliminary data.</text>
</comment>
<sequence>MYLIQAAVPVPLRQLFTYTHDSSLEHGVRVVVPFGKRELVGIVMESKPVGSDQEKAATDGTLKAVQCVLDTKPLIPDELLSLGKWLSDYYLHPIGDTLLTMLPSWLRKNKSEQEIMSLVNQQALKILPEGKDALSTIPANAKQQKRLLNALREKSALLSDVKQRFSNAVINALVDKQWAVQYQQNLEAKVDWQDKLTLGNKPIASREQGAAIGVITSQLTTFSVSLLDGVTGSGKTEVYLQVIETVLLRGRQVLVLVPEIGLTPQTVERFERRFGHPVGVLHSKVSDKKRMQIWLAAKSGKLPLIIGTRSAIFTPFYQLGLIVVDEEHDDSFKQQDGLRYHARDLAAVRAQRLGVPLVLGSATPSLETLNNALNGRYQHLHLSARAGGANPVSQYIQDMRNHPVQGGIAEHLIEKMQQHIQAGNQVLVFLNRRGFSPVLLCHACGHVEMCHRCDRPMTWHKAKRQLKCHHCDAQRGVPNRCDHCHSDSLIADGLGTEQLEQALQGLFPSVSIARIDRDATRTKDALEKRFDEIRAGKHQLLVGTQIVAKGHHFPDVTMVVIVDVDSALFSADLRAAEKLAQLVTQLAGRAGRAEKPGEMWLQTHHPGHPIVQELIHNGYAHVARGLLAERQSANVIPFSVQAIVKAESHEQYKVQKALQLARSALPPAHIISAIGPVQTLIEKKQGRYRMMLIVRASSRKALNLALRHLLSAMTASKEAKQVRWSLDVDAIDLT</sequence>
<protein>
    <recommendedName>
        <fullName evidence="12">Replication restart protein PriA</fullName>
    </recommendedName>
    <alternativeName>
        <fullName evidence="12">ATP-dependent DNA helicase PriA</fullName>
        <ecNumber evidence="12">5.6.2.4</ecNumber>
    </alternativeName>
    <alternativeName>
        <fullName evidence="12">DNA 3'-5' helicase PriA</fullName>
    </alternativeName>
</protein>
<evidence type="ECO:0000256" key="9">
    <source>
        <dbReference type="ARBA" id="ARBA00023125"/>
    </source>
</evidence>
<dbReference type="GO" id="GO:0006270">
    <property type="term" value="P:DNA replication initiation"/>
    <property type="evidence" value="ECO:0007669"/>
    <property type="project" value="TreeGrafter"/>
</dbReference>
<dbReference type="GO" id="GO:0003677">
    <property type="term" value="F:DNA binding"/>
    <property type="evidence" value="ECO:0007669"/>
    <property type="project" value="UniProtKB-UniRule"/>
</dbReference>
<gene>
    <name evidence="12" type="primary">priA</name>
    <name evidence="15" type="ORF">DRW07_17965</name>
</gene>
<dbReference type="InterPro" id="IPR040498">
    <property type="entry name" value="PriA_CRR"/>
</dbReference>
<feature type="binding site" evidence="12">
    <location>
        <position position="444"/>
    </location>
    <ligand>
        <name>Zn(2+)</name>
        <dbReference type="ChEBI" id="CHEBI:29105"/>
        <label>1</label>
    </ligand>
</feature>
<feature type="binding site" evidence="12">
    <location>
        <position position="468"/>
    </location>
    <ligand>
        <name>Zn(2+)</name>
        <dbReference type="ChEBI" id="CHEBI:29105"/>
        <label>2</label>
    </ligand>
</feature>
<evidence type="ECO:0000256" key="6">
    <source>
        <dbReference type="ARBA" id="ARBA00022806"/>
    </source>
</evidence>
<dbReference type="Pfam" id="PF18074">
    <property type="entry name" value="PriA_C"/>
    <property type="match status" value="1"/>
</dbReference>
<feature type="binding site" evidence="12">
    <location>
        <position position="471"/>
    </location>
    <ligand>
        <name>Zn(2+)</name>
        <dbReference type="ChEBI" id="CHEBI:29105"/>
        <label>2</label>
    </ligand>
</feature>
<dbReference type="InterPro" id="IPR042115">
    <property type="entry name" value="PriA_3primeBD_sf"/>
</dbReference>
<dbReference type="GO" id="GO:1990077">
    <property type="term" value="C:primosome complex"/>
    <property type="evidence" value="ECO:0007669"/>
    <property type="project" value="UniProtKB-UniRule"/>
</dbReference>
<dbReference type="GO" id="GO:0006269">
    <property type="term" value="P:DNA replication, synthesis of primer"/>
    <property type="evidence" value="ECO:0007669"/>
    <property type="project" value="UniProtKB-KW"/>
</dbReference>
<dbReference type="Pfam" id="PF00271">
    <property type="entry name" value="Helicase_C"/>
    <property type="match status" value="1"/>
</dbReference>
<dbReference type="SMART" id="SM00487">
    <property type="entry name" value="DEXDc"/>
    <property type="match status" value="1"/>
</dbReference>
<feature type="binding site" evidence="12">
    <location>
        <position position="441"/>
    </location>
    <ligand>
        <name>Zn(2+)</name>
        <dbReference type="ChEBI" id="CHEBI:29105"/>
        <label>1</label>
    </ligand>
</feature>
<comment type="catalytic activity">
    <reaction evidence="12">
        <text>Couples ATP hydrolysis with the unwinding of duplex DNA by translocating in the 3'-5' direction.</text>
        <dbReference type="EC" id="5.6.2.4"/>
    </reaction>
</comment>
<proteinExistence type="inferred from homology"/>
<keyword evidence="16" id="KW-1185">Reference proteome</keyword>
<evidence type="ECO:0000313" key="15">
    <source>
        <dbReference type="EMBL" id="RPJ64810.1"/>
    </source>
</evidence>
<dbReference type="EMBL" id="RPOK01000007">
    <property type="protein sequence ID" value="RPJ64810.1"/>
    <property type="molecule type" value="Genomic_DNA"/>
</dbReference>
<dbReference type="InterPro" id="IPR041222">
    <property type="entry name" value="PriA_3primeBD"/>
</dbReference>
<feature type="domain" description="Helicase ATP-binding" evidence="13">
    <location>
        <begin position="216"/>
        <end position="382"/>
    </location>
</feature>
<feature type="binding site" evidence="12">
    <location>
        <position position="453"/>
    </location>
    <ligand>
        <name>Zn(2+)</name>
        <dbReference type="ChEBI" id="CHEBI:29105"/>
        <label>2</label>
    </ligand>
</feature>
<dbReference type="Gene3D" id="3.40.1440.60">
    <property type="entry name" value="PriA, 3(prime) DNA-binding domain"/>
    <property type="match status" value="1"/>
</dbReference>
<keyword evidence="10 12" id="KW-0413">Isomerase</keyword>
<dbReference type="InterPro" id="IPR014001">
    <property type="entry name" value="Helicase_ATP-bd"/>
</dbReference>
<dbReference type="GO" id="GO:0006302">
    <property type="term" value="P:double-strand break repair"/>
    <property type="evidence" value="ECO:0007669"/>
    <property type="project" value="InterPro"/>
</dbReference>
<dbReference type="InterPro" id="IPR027417">
    <property type="entry name" value="P-loop_NTPase"/>
</dbReference>
<feature type="binding site" evidence="12">
    <location>
        <position position="481"/>
    </location>
    <ligand>
        <name>Zn(2+)</name>
        <dbReference type="ChEBI" id="CHEBI:29105"/>
        <label>1</label>
    </ligand>
</feature>
<comment type="similarity">
    <text evidence="12">Belongs to the helicase family. PriA subfamily.</text>
</comment>
<dbReference type="EC" id="5.6.2.4" evidence="12"/>
<organism evidence="15 16">
    <name type="scientific">Alteromonas sediminis</name>
    <dbReference type="NCBI Taxonomy" id="2259342"/>
    <lineage>
        <taxon>Bacteria</taxon>
        <taxon>Pseudomonadati</taxon>
        <taxon>Pseudomonadota</taxon>
        <taxon>Gammaproteobacteria</taxon>
        <taxon>Alteromonadales</taxon>
        <taxon>Alteromonadaceae</taxon>
        <taxon>Alteromonas/Salinimonas group</taxon>
        <taxon>Alteromonas</taxon>
    </lineage>
</organism>
<evidence type="ECO:0000256" key="7">
    <source>
        <dbReference type="ARBA" id="ARBA00022833"/>
    </source>
</evidence>
<evidence type="ECO:0000259" key="14">
    <source>
        <dbReference type="PROSITE" id="PS51194"/>
    </source>
</evidence>
<dbReference type="Pfam" id="PF17764">
    <property type="entry name" value="PriA_3primeBD"/>
    <property type="match status" value="1"/>
</dbReference>
<dbReference type="GO" id="GO:0008270">
    <property type="term" value="F:zinc ion binding"/>
    <property type="evidence" value="ECO:0007669"/>
    <property type="project" value="UniProtKB-UniRule"/>
</dbReference>
<dbReference type="GO" id="GO:0016887">
    <property type="term" value="F:ATP hydrolysis activity"/>
    <property type="evidence" value="ECO:0007669"/>
    <property type="project" value="RHEA"/>
</dbReference>
<dbReference type="SMART" id="SM00490">
    <property type="entry name" value="HELICc"/>
    <property type="match status" value="1"/>
</dbReference>